<feature type="domain" description="L-type lectin-like" evidence="8">
    <location>
        <begin position="28"/>
        <end position="239"/>
    </location>
</feature>
<dbReference type="GO" id="GO:0005793">
    <property type="term" value="C:endoplasmic reticulum-Golgi intermediate compartment"/>
    <property type="evidence" value="ECO:0007669"/>
    <property type="project" value="TreeGrafter"/>
</dbReference>
<feature type="transmembrane region" description="Helical" evidence="6">
    <location>
        <begin position="317"/>
        <end position="338"/>
    </location>
</feature>
<dbReference type="Pfam" id="PF03388">
    <property type="entry name" value="Lectin_leg-like"/>
    <property type="match status" value="1"/>
</dbReference>
<evidence type="ECO:0000313" key="9">
    <source>
        <dbReference type="EMBL" id="KKY26341.1"/>
    </source>
</evidence>
<dbReference type="AlphaFoldDB" id="A0A0G2EW88"/>
<gene>
    <name evidence="9" type="ORF">UCDDS831_g01416</name>
</gene>
<evidence type="ECO:0000256" key="4">
    <source>
        <dbReference type="ARBA" id="ARBA00022989"/>
    </source>
</evidence>
<name>A0A0G2EW88_9PEZI</name>
<keyword evidence="9" id="KW-0430">Lectin</keyword>
<keyword evidence="5 6" id="KW-0472">Membrane</keyword>
<evidence type="ECO:0000256" key="1">
    <source>
        <dbReference type="ARBA" id="ARBA00004479"/>
    </source>
</evidence>
<dbReference type="PANTHER" id="PTHR12223:SF28">
    <property type="entry name" value="LECTIN, MANNOSE BINDING 1 LIKE"/>
    <property type="match status" value="1"/>
</dbReference>
<evidence type="ECO:0000256" key="7">
    <source>
        <dbReference type="SAM" id="SignalP"/>
    </source>
</evidence>
<dbReference type="Gene3D" id="2.60.120.200">
    <property type="match status" value="1"/>
</dbReference>
<comment type="subcellular location">
    <subcellularLocation>
        <location evidence="1">Membrane</location>
        <topology evidence="1">Single-pass type I membrane protein</topology>
    </subcellularLocation>
</comment>
<keyword evidence="2 6" id="KW-0812">Transmembrane</keyword>
<feature type="signal peptide" evidence="7">
    <location>
        <begin position="1"/>
        <end position="22"/>
    </location>
</feature>
<dbReference type="EMBL" id="LAQI01000032">
    <property type="protein sequence ID" value="KKY26341.1"/>
    <property type="molecule type" value="Genomic_DNA"/>
</dbReference>
<reference evidence="9 10" key="2">
    <citation type="submission" date="2015-05" db="EMBL/GenBank/DDBJ databases">
        <title>Distinctive expansion of gene families associated with plant cell wall degradation and secondary metabolism in the genomes of grapevine trunk pathogens.</title>
        <authorList>
            <person name="Lawrence D.P."/>
            <person name="Travadon R."/>
            <person name="Rolshausen P.E."/>
            <person name="Baumgartner K."/>
        </authorList>
    </citation>
    <scope>NUCLEOTIDE SEQUENCE [LARGE SCALE GENOMIC DNA]</scope>
    <source>
        <strain evidence="9">DS831</strain>
    </source>
</reference>
<dbReference type="GO" id="GO:0005537">
    <property type="term" value="F:D-mannose binding"/>
    <property type="evidence" value="ECO:0007669"/>
    <property type="project" value="TreeGrafter"/>
</dbReference>
<evidence type="ECO:0000256" key="5">
    <source>
        <dbReference type="ARBA" id="ARBA00023136"/>
    </source>
</evidence>
<evidence type="ECO:0000256" key="6">
    <source>
        <dbReference type="SAM" id="Phobius"/>
    </source>
</evidence>
<evidence type="ECO:0000256" key="3">
    <source>
        <dbReference type="ARBA" id="ARBA00022729"/>
    </source>
</evidence>
<dbReference type="PROSITE" id="PS51328">
    <property type="entry name" value="L_LECTIN_LIKE"/>
    <property type="match status" value="1"/>
</dbReference>
<organism evidence="9 10">
    <name type="scientific">Diplodia seriata</name>
    <dbReference type="NCBI Taxonomy" id="420778"/>
    <lineage>
        <taxon>Eukaryota</taxon>
        <taxon>Fungi</taxon>
        <taxon>Dikarya</taxon>
        <taxon>Ascomycota</taxon>
        <taxon>Pezizomycotina</taxon>
        <taxon>Dothideomycetes</taxon>
        <taxon>Dothideomycetes incertae sedis</taxon>
        <taxon>Botryosphaeriales</taxon>
        <taxon>Botryosphaeriaceae</taxon>
        <taxon>Diplodia</taxon>
    </lineage>
</organism>
<comment type="caution">
    <text evidence="9">The sequence shown here is derived from an EMBL/GenBank/DDBJ whole genome shotgun (WGS) entry which is preliminary data.</text>
</comment>
<dbReference type="GO" id="GO:0006888">
    <property type="term" value="P:endoplasmic reticulum to Golgi vesicle-mediated transport"/>
    <property type="evidence" value="ECO:0007669"/>
    <property type="project" value="TreeGrafter"/>
</dbReference>
<dbReference type="Proteomes" id="UP000034182">
    <property type="component" value="Unassembled WGS sequence"/>
</dbReference>
<dbReference type="PANTHER" id="PTHR12223">
    <property type="entry name" value="VESICULAR MANNOSE-BINDING LECTIN"/>
    <property type="match status" value="1"/>
</dbReference>
<dbReference type="InterPro" id="IPR013320">
    <property type="entry name" value="ConA-like_dom_sf"/>
</dbReference>
<protein>
    <submittedName>
        <fullName evidence="9">Putative lectin family integral membrane</fullName>
    </submittedName>
</protein>
<evidence type="ECO:0000259" key="8">
    <source>
        <dbReference type="PROSITE" id="PS51328"/>
    </source>
</evidence>
<keyword evidence="3 7" id="KW-0732">Signal</keyword>
<evidence type="ECO:0000256" key="2">
    <source>
        <dbReference type="ARBA" id="ARBA00022692"/>
    </source>
</evidence>
<proteinExistence type="predicted"/>
<dbReference type="GO" id="GO:0000139">
    <property type="term" value="C:Golgi membrane"/>
    <property type="evidence" value="ECO:0007669"/>
    <property type="project" value="TreeGrafter"/>
</dbReference>
<dbReference type="InterPro" id="IPR051136">
    <property type="entry name" value="Intracellular_Lectin-GPT"/>
</dbReference>
<keyword evidence="4 6" id="KW-1133">Transmembrane helix</keyword>
<dbReference type="GO" id="GO:0005789">
    <property type="term" value="C:endoplasmic reticulum membrane"/>
    <property type="evidence" value="ECO:0007669"/>
    <property type="project" value="TreeGrafter"/>
</dbReference>
<dbReference type="SUPFAM" id="SSF49899">
    <property type="entry name" value="Concanavalin A-like lectins/glucanases"/>
    <property type="match status" value="1"/>
</dbReference>
<accession>A0A0G2EW88</accession>
<evidence type="ECO:0000313" key="10">
    <source>
        <dbReference type="Proteomes" id="UP000034182"/>
    </source>
</evidence>
<dbReference type="InterPro" id="IPR005052">
    <property type="entry name" value="Lectin_leg"/>
</dbReference>
<sequence>MHISRQFQSLAWAALAVSSAQAVSIIDNLSFGHKDTISPDRTTIPGWAVSGEGHDPQILSDRVILTPPYPGNKRGQVWAQSPIDKNEFVADVEFRASGQDRGNGNLQIWLTNGGTPAGGVSSLYTAGPFDGLVLSIDQYGGHGGEIRGFLNDGTKSFKDHHNVDSLAFGHCPYPFRNRGIPSRLKITQTGNNFAVEVDDKTCFSTNKDQFNDLNGRVQGINKRVDDIYNLLQEMKTRHEQTHNELMSLNKNGPIHDHVGAVESKVGKIEGMLLAVQKDLEGKDYSGHLTKLQSALKDTHAGLQDSFSDAVTRHAPQMWTFVFLIVIAQVLMFGGYLVYKRRRDSAPKKYL</sequence>
<reference evidence="9 10" key="1">
    <citation type="submission" date="2015-03" db="EMBL/GenBank/DDBJ databases">
        <authorList>
            <person name="Morales-Cruz A."/>
            <person name="Amrine K.C."/>
            <person name="Cantu D."/>
        </authorList>
    </citation>
    <scope>NUCLEOTIDE SEQUENCE [LARGE SCALE GENOMIC DNA]</scope>
    <source>
        <strain evidence="9">DS831</strain>
    </source>
</reference>
<dbReference type="GO" id="GO:0030134">
    <property type="term" value="C:COPII-coated ER to Golgi transport vesicle"/>
    <property type="evidence" value="ECO:0007669"/>
    <property type="project" value="TreeGrafter"/>
</dbReference>
<feature type="chain" id="PRO_5002543918" evidence="7">
    <location>
        <begin position="23"/>
        <end position="350"/>
    </location>
</feature>